<evidence type="ECO:0000313" key="4">
    <source>
        <dbReference type="EMBL" id="KAK3272073.1"/>
    </source>
</evidence>
<accession>A0AAE0L4T1</accession>
<dbReference type="AlphaFoldDB" id="A0AAE0L4T1"/>
<name>A0AAE0L4T1_9CHLO</name>
<feature type="chain" id="PRO_5042177084" description="Glycosyltransferase 2-like domain-containing protein" evidence="2">
    <location>
        <begin position="25"/>
        <end position="685"/>
    </location>
</feature>
<dbReference type="InterPro" id="IPR001173">
    <property type="entry name" value="Glyco_trans_2-like"/>
</dbReference>
<organism evidence="4 5">
    <name type="scientific">Cymbomonas tetramitiformis</name>
    <dbReference type="NCBI Taxonomy" id="36881"/>
    <lineage>
        <taxon>Eukaryota</taxon>
        <taxon>Viridiplantae</taxon>
        <taxon>Chlorophyta</taxon>
        <taxon>Pyramimonadophyceae</taxon>
        <taxon>Pyramimonadales</taxon>
        <taxon>Pyramimonadaceae</taxon>
        <taxon>Cymbomonas</taxon>
    </lineage>
</organism>
<dbReference type="Gene3D" id="3.90.550.10">
    <property type="entry name" value="Spore Coat Polysaccharide Biosynthesis Protein SpsA, Chain A"/>
    <property type="match status" value="1"/>
</dbReference>
<dbReference type="EMBL" id="LGRX02009179">
    <property type="protein sequence ID" value="KAK3272073.1"/>
    <property type="molecule type" value="Genomic_DNA"/>
</dbReference>
<reference evidence="4 5" key="1">
    <citation type="journal article" date="2015" name="Genome Biol. Evol.">
        <title>Comparative Genomics of a Bacterivorous Green Alga Reveals Evolutionary Causalities and Consequences of Phago-Mixotrophic Mode of Nutrition.</title>
        <authorList>
            <person name="Burns J.A."/>
            <person name="Paasch A."/>
            <person name="Narechania A."/>
            <person name="Kim E."/>
        </authorList>
    </citation>
    <scope>NUCLEOTIDE SEQUENCE [LARGE SCALE GENOMIC DNA]</scope>
    <source>
        <strain evidence="4 5">PLY_AMNH</strain>
    </source>
</reference>
<gene>
    <name evidence="4" type="ORF">CYMTET_19608</name>
</gene>
<dbReference type="SUPFAM" id="SSF53448">
    <property type="entry name" value="Nucleotide-diphospho-sugar transferases"/>
    <property type="match status" value="1"/>
</dbReference>
<dbReference type="GO" id="GO:0016758">
    <property type="term" value="F:hexosyltransferase activity"/>
    <property type="evidence" value="ECO:0007669"/>
    <property type="project" value="UniProtKB-ARBA"/>
</dbReference>
<feature type="region of interest" description="Disordered" evidence="1">
    <location>
        <begin position="316"/>
        <end position="341"/>
    </location>
</feature>
<evidence type="ECO:0000256" key="1">
    <source>
        <dbReference type="SAM" id="MobiDB-lite"/>
    </source>
</evidence>
<keyword evidence="2" id="KW-0732">Signal</keyword>
<evidence type="ECO:0000259" key="3">
    <source>
        <dbReference type="Pfam" id="PF00535"/>
    </source>
</evidence>
<dbReference type="Proteomes" id="UP001190700">
    <property type="component" value="Unassembled WGS sequence"/>
</dbReference>
<feature type="signal peptide" evidence="2">
    <location>
        <begin position="1"/>
        <end position="24"/>
    </location>
</feature>
<evidence type="ECO:0000313" key="5">
    <source>
        <dbReference type="Proteomes" id="UP001190700"/>
    </source>
</evidence>
<dbReference type="Pfam" id="PF00535">
    <property type="entry name" value="Glycos_transf_2"/>
    <property type="match status" value="1"/>
</dbReference>
<dbReference type="InterPro" id="IPR029044">
    <property type="entry name" value="Nucleotide-diphossugar_trans"/>
</dbReference>
<sequence length="685" mass="72080">MSHTARCHPGTTHLACVTLHLVTAAETEVEGHEAQDAPHPPVSPTWASVTAADSNAAGILAGIGSDAQVVFIMEGPAALHAALQNLASSPGHASPVQGATILVDSGGKGVLREAAQQADGGKAAPAADALLLCNAVETFMQLQGEEAERPAVLFLSLSGGMANPSPAAVEVQRLAEERQWPWKWQVVSVRRAAAFDYLSSGEQLRVVVALAARFRGATTLGLLRQLAGAPGLQRVLAAPFAAAQLLEGVIAKSASCQLVDSSPVSIAEAIAVGLLGAVSSADARSRQQAAGTGSRTPDRVLQALLLWYRTVANAARPSESGYPPPPRLEDDSSDGHASQEAAEMRARCMVSAAAFPSARCSDAGGVAGQEQSAAAAVRALKVASLAQAANIGGALVDGEGNSGSPLPLVSVVITHYNRASLLRHAVHSVLNQTYPAYKLQLVVVDDGSPDPSVPPLLDQLEQDYNFEQRGWLLLREPNRYLGGARNAGARAAAGKYILFMDDDNCAKPHEVASYVTAMESSGADAMTSFVDFIWGEDMPVTPARGGPLSAGAMPSAEVQPISSKAKGGNEGVKRSPSFVFLGASSDVGIFKNCYGDANSFYRASTFHAVGGYSEDRNLGYEDWEFYSRLVMKGYALEVVPQPLYHYRFTAGSMQKSTSYSASRQRALRAYLEQLDEKHSRNIFSA</sequence>
<evidence type="ECO:0000256" key="2">
    <source>
        <dbReference type="SAM" id="SignalP"/>
    </source>
</evidence>
<comment type="caution">
    <text evidence="4">The sequence shown here is derived from an EMBL/GenBank/DDBJ whole genome shotgun (WGS) entry which is preliminary data.</text>
</comment>
<keyword evidence="5" id="KW-1185">Reference proteome</keyword>
<protein>
    <recommendedName>
        <fullName evidence="3">Glycosyltransferase 2-like domain-containing protein</fullName>
    </recommendedName>
</protein>
<dbReference type="PANTHER" id="PTHR22916">
    <property type="entry name" value="GLYCOSYLTRANSFERASE"/>
    <property type="match status" value="1"/>
</dbReference>
<dbReference type="CDD" id="cd00761">
    <property type="entry name" value="Glyco_tranf_GTA_type"/>
    <property type="match status" value="1"/>
</dbReference>
<dbReference type="PANTHER" id="PTHR22916:SF3">
    <property type="entry name" value="UDP-GLCNAC:BETAGAL BETA-1,3-N-ACETYLGLUCOSAMINYLTRANSFERASE-LIKE PROTEIN 1"/>
    <property type="match status" value="1"/>
</dbReference>
<feature type="domain" description="Glycosyltransferase 2-like" evidence="3">
    <location>
        <begin position="410"/>
        <end position="531"/>
    </location>
</feature>
<proteinExistence type="predicted"/>